<evidence type="ECO:0000313" key="2">
    <source>
        <dbReference type="EMBL" id="SFQ98324.1"/>
    </source>
</evidence>
<evidence type="ECO:0000259" key="1">
    <source>
        <dbReference type="SMART" id="SM01321"/>
    </source>
</evidence>
<keyword evidence="3" id="KW-1185">Reference proteome</keyword>
<dbReference type="OrthoDB" id="9788881at2"/>
<dbReference type="Gene3D" id="1.10.1750.10">
    <property type="match status" value="1"/>
</dbReference>
<dbReference type="PANTHER" id="PTHR34322">
    <property type="entry name" value="TRANSPOSASE, Y1_TNP DOMAIN-CONTAINING"/>
    <property type="match status" value="1"/>
</dbReference>
<dbReference type="InterPro" id="IPR010921">
    <property type="entry name" value="Trp_repressor/repl_initiator"/>
</dbReference>
<dbReference type="STRING" id="39060.SAMN05660706_10380"/>
<dbReference type="SUPFAM" id="SSF143422">
    <property type="entry name" value="Transposase IS200-like"/>
    <property type="match status" value="1"/>
</dbReference>
<sequence length="296" mass="34897">MGRTPRLSAPDTVYHVICRGNNRQKIFMNNRDYFKYLEFWRHYKKELNVTIYAYVLMPNHVHWLLKTGETPLPEIIHRIHSNYARWFNYRHERVGHLFQGRYKSIICKEDSYLLTLARYIHLNPVRAGLTKKVHLYPWSSYHSYSGQGDHLVDTAFLLSYFNQNPDQARLSFINFTHDLSNEEPQQYTYYQYTLPQKEKRQLMPSSNLKQTCNDCVQTGIQNKPKNVISLEYITKWVAESTGITLPELKSNKQSHQHILARGLFIKLAVGEAGIKRSLVAKYLNKDRSTITKVLKK</sequence>
<dbReference type="GO" id="GO:0043565">
    <property type="term" value="F:sequence-specific DNA binding"/>
    <property type="evidence" value="ECO:0007669"/>
    <property type="project" value="InterPro"/>
</dbReference>
<evidence type="ECO:0000313" key="3">
    <source>
        <dbReference type="Proteomes" id="UP000199584"/>
    </source>
</evidence>
<organism evidence="2 3">
    <name type="scientific">Desulfoscipio geothermicus DSM 3669</name>
    <dbReference type="NCBI Taxonomy" id="1121426"/>
    <lineage>
        <taxon>Bacteria</taxon>
        <taxon>Bacillati</taxon>
        <taxon>Bacillota</taxon>
        <taxon>Clostridia</taxon>
        <taxon>Eubacteriales</taxon>
        <taxon>Desulfallaceae</taxon>
        <taxon>Desulfoscipio</taxon>
    </lineage>
</organism>
<reference evidence="3" key="1">
    <citation type="submission" date="2016-10" db="EMBL/GenBank/DDBJ databases">
        <authorList>
            <person name="Varghese N."/>
            <person name="Submissions S."/>
        </authorList>
    </citation>
    <scope>NUCLEOTIDE SEQUENCE [LARGE SCALE GENOMIC DNA]</scope>
    <source>
        <strain evidence="3">DSM 3669</strain>
    </source>
</reference>
<dbReference type="NCBIfam" id="NF047646">
    <property type="entry name" value="REP_Tyr_transpos"/>
    <property type="match status" value="1"/>
</dbReference>
<dbReference type="Gene3D" id="3.30.70.1290">
    <property type="entry name" value="Transposase IS200-like"/>
    <property type="match status" value="1"/>
</dbReference>
<name>A0A1I6CYI6_9FIRM</name>
<dbReference type="InterPro" id="IPR036515">
    <property type="entry name" value="Transposase_17_sf"/>
</dbReference>
<dbReference type="PANTHER" id="PTHR34322:SF2">
    <property type="entry name" value="TRANSPOSASE IS200-LIKE DOMAIN-CONTAINING PROTEIN"/>
    <property type="match status" value="1"/>
</dbReference>
<dbReference type="SMART" id="SM01321">
    <property type="entry name" value="Y1_Tnp"/>
    <property type="match status" value="1"/>
</dbReference>
<dbReference type="Proteomes" id="UP000199584">
    <property type="component" value="Unassembled WGS sequence"/>
</dbReference>
<gene>
    <name evidence="2" type="ORF">SAMN05660706_10380</name>
</gene>
<dbReference type="Pfam" id="PF01797">
    <property type="entry name" value="Y1_Tnp"/>
    <property type="match status" value="1"/>
</dbReference>
<dbReference type="AlphaFoldDB" id="A0A1I6CYI6"/>
<dbReference type="SUPFAM" id="SSF48295">
    <property type="entry name" value="TrpR-like"/>
    <property type="match status" value="1"/>
</dbReference>
<protein>
    <submittedName>
        <fullName evidence="2">REP element-mobilizing transposase RayT</fullName>
    </submittedName>
</protein>
<dbReference type="GO" id="GO:0004803">
    <property type="term" value="F:transposase activity"/>
    <property type="evidence" value="ECO:0007669"/>
    <property type="project" value="InterPro"/>
</dbReference>
<dbReference type="GO" id="GO:0006313">
    <property type="term" value="P:DNA transposition"/>
    <property type="evidence" value="ECO:0007669"/>
    <property type="project" value="InterPro"/>
</dbReference>
<proteinExistence type="predicted"/>
<dbReference type="EMBL" id="FOYM01000003">
    <property type="protein sequence ID" value="SFQ98324.1"/>
    <property type="molecule type" value="Genomic_DNA"/>
</dbReference>
<feature type="domain" description="Transposase IS200-like" evidence="1">
    <location>
        <begin position="9"/>
        <end position="123"/>
    </location>
</feature>
<dbReference type="InterPro" id="IPR002686">
    <property type="entry name" value="Transposase_17"/>
</dbReference>
<accession>A0A1I6CYI6</accession>